<sequence length="106" mass="12383">MTIKNEGSTKRINRTYCYILHLYNHLINGQKTLVTLINIQVFFDVLVLDGETSDECEEKLSYEIILLEHRDPITRKDDPKPLKQICLVDVETETDSRCITIICRNQ</sequence>
<protein>
    <submittedName>
        <fullName evidence="1">12697_t:CDS:1</fullName>
    </submittedName>
</protein>
<name>A0A9W4SB95_9GLOM</name>
<organism evidence="1 2">
    <name type="scientific">Funneliformis geosporum</name>
    <dbReference type="NCBI Taxonomy" id="1117311"/>
    <lineage>
        <taxon>Eukaryota</taxon>
        <taxon>Fungi</taxon>
        <taxon>Fungi incertae sedis</taxon>
        <taxon>Mucoromycota</taxon>
        <taxon>Glomeromycotina</taxon>
        <taxon>Glomeromycetes</taxon>
        <taxon>Glomerales</taxon>
        <taxon>Glomeraceae</taxon>
        <taxon>Funneliformis</taxon>
    </lineage>
</organism>
<evidence type="ECO:0000313" key="1">
    <source>
        <dbReference type="EMBL" id="CAI2163016.1"/>
    </source>
</evidence>
<dbReference type="Proteomes" id="UP001153678">
    <property type="component" value="Unassembled WGS sequence"/>
</dbReference>
<accession>A0A9W4SB95</accession>
<reference evidence="1" key="1">
    <citation type="submission" date="2022-08" db="EMBL/GenBank/DDBJ databases">
        <authorList>
            <person name="Kallberg Y."/>
            <person name="Tangrot J."/>
            <person name="Rosling A."/>
        </authorList>
    </citation>
    <scope>NUCLEOTIDE SEQUENCE</scope>
    <source>
        <strain evidence="1">Wild A</strain>
    </source>
</reference>
<comment type="caution">
    <text evidence="1">The sequence shown here is derived from an EMBL/GenBank/DDBJ whole genome shotgun (WGS) entry which is preliminary data.</text>
</comment>
<evidence type="ECO:0000313" key="2">
    <source>
        <dbReference type="Proteomes" id="UP001153678"/>
    </source>
</evidence>
<dbReference type="EMBL" id="CAMKVN010000064">
    <property type="protein sequence ID" value="CAI2163016.1"/>
    <property type="molecule type" value="Genomic_DNA"/>
</dbReference>
<gene>
    <name evidence="1" type="ORF">FWILDA_LOCUS855</name>
</gene>
<dbReference type="AlphaFoldDB" id="A0A9W4SB95"/>
<feature type="non-terminal residue" evidence="1">
    <location>
        <position position="106"/>
    </location>
</feature>
<proteinExistence type="predicted"/>
<keyword evidence="2" id="KW-1185">Reference proteome</keyword>